<evidence type="ECO:0000259" key="21">
    <source>
        <dbReference type="PROSITE" id="PS51383"/>
    </source>
</evidence>
<dbReference type="PROSITE" id="PS51383">
    <property type="entry name" value="YJEF_C_3"/>
    <property type="match status" value="1"/>
</dbReference>
<dbReference type="GO" id="GO:0046872">
    <property type="term" value="F:metal ion binding"/>
    <property type="evidence" value="ECO:0007669"/>
    <property type="project" value="UniProtKB-KW"/>
</dbReference>
<evidence type="ECO:0000256" key="13">
    <source>
        <dbReference type="ARBA" id="ARBA00023027"/>
    </source>
</evidence>
<evidence type="ECO:0000256" key="19">
    <source>
        <dbReference type="ARBA" id="ARBA00048238"/>
    </source>
</evidence>
<dbReference type="InterPro" id="IPR036652">
    <property type="entry name" value="YjeF_N_dom_sf"/>
</dbReference>
<dbReference type="Pfam" id="PF03853">
    <property type="entry name" value="YjeF_N"/>
    <property type="match status" value="1"/>
</dbReference>
<evidence type="ECO:0000256" key="17">
    <source>
        <dbReference type="ARBA" id="ARBA00025153"/>
    </source>
</evidence>
<dbReference type="EMBL" id="CAFBOZ010000313">
    <property type="protein sequence ID" value="CAB5022700.1"/>
    <property type="molecule type" value="Genomic_DNA"/>
</dbReference>
<evidence type="ECO:0000256" key="9">
    <source>
        <dbReference type="ARBA" id="ARBA00022741"/>
    </source>
</evidence>
<dbReference type="InterPro" id="IPR004443">
    <property type="entry name" value="YjeF_N_dom"/>
</dbReference>
<dbReference type="AlphaFoldDB" id="A0A6J7QY97"/>
<dbReference type="PROSITE" id="PS01050">
    <property type="entry name" value="YJEF_C_2"/>
    <property type="match status" value="1"/>
</dbReference>
<evidence type="ECO:0000256" key="15">
    <source>
        <dbReference type="ARBA" id="ARBA00023239"/>
    </source>
</evidence>
<evidence type="ECO:0000256" key="20">
    <source>
        <dbReference type="ARBA" id="ARBA00049209"/>
    </source>
</evidence>
<dbReference type="EC" id="5.1.99.6" evidence="6"/>
<evidence type="ECO:0000256" key="10">
    <source>
        <dbReference type="ARBA" id="ARBA00022840"/>
    </source>
</evidence>
<protein>
    <recommendedName>
        <fullName evidence="18">Nicotinamide nucleotide repair protein</fullName>
        <ecNumber evidence="7">4.2.1.136</ecNumber>
        <ecNumber evidence="6">5.1.99.6</ecNumber>
    </recommendedName>
</protein>
<dbReference type="Pfam" id="PF01256">
    <property type="entry name" value="Carb_kinase"/>
    <property type="match status" value="1"/>
</dbReference>
<dbReference type="SUPFAM" id="SSF53613">
    <property type="entry name" value="Ribokinase-like"/>
    <property type="match status" value="1"/>
</dbReference>
<sequence length="519" mass="51960">MRAAYRVDHIRAAEERLIGRDGDEAVMRRAATGLAVVCARLVAATRGRVTGARVVLLVGSGNNGGDVLWAGAWLAGRGARVVAVPLATSVHGAGRTALLAAGGRLLDTGDTSGAEREIRSADLVVDGIVGIGGTGALRPTAAGVAAAALRSGALVVACDLPSGVDADSGAVADRDAVVRADVTVTFGALKPGLLLMPGAEFVGITHLVDIGLGADLLGVGPPATRVLQADDVALLLGSPGGDDHKYSRGVVVVSAGSDDYPGAGVLVAGGARCGGAGLVQFCGLRTGEVLSRFPDVVAGESAMPRATGAVVGPGLSGTARDAMESQPLDLLESDLPLVLDATALRWAAESNAWAEVVRRRAARGAVTVMTPHDGEFLALGGSADLLRRDRLAAALELATSWGSVVLLKGATTVVASPTGHSWVNPVAPPDLATAGSGDVLAGLVGSWLAAAEARLASDGRRLSLDAAAEVAAAAVWVHALAARLAVGDSRQPLAALELMEALPAAVGVARSGEYPGGRH</sequence>
<dbReference type="Gene3D" id="3.40.1190.20">
    <property type="match status" value="1"/>
</dbReference>
<comment type="similarity">
    <text evidence="4">In the N-terminal section; belongs to the NnrE/AIBP family.</text>
</comment>
<dbReference type="GO" id="GO:0110051">
    <property type="term" value="P:metabolite repair"/>
    <property type="evidence" value="ECO:0007669"/>
    <property type="project" value="TreeGrafter"/>
</dbReference>
<dbReference type="PIRSF" id="PIRSF017184">
    <property type="entry name" value="Nnr"/>
    <property type="match status" value="1"/>
</dbReference>
<comment type="catalytic activity">
    <reaction evidence="2">
        <text>(6R)-NADPHX = (6S)-NADPHX</text>
        <dbReference type="Rhea" id="RHEA:32227"/>
        <dbReference type="ChEBI" id="CHEBI:64076"/>
        <dbReference type="ChEBI" id="CHEBI:64077"/>
        <dbReference type="EC" id="5.1.99.6"/>
    </reaction>
</comment>
<evidence type="ECO:0000256" key="7">
    <source>
        <dbReference type="ARBA" id="ARBA00013129"/>
    </source>
</evidence>
<gene>
    <name evidence="23" type="ORF">UFOPK3773_00402</name>
    <name evidence="24" type="ORF">UFOPK3992_01807</name>
</gene>
<comment type="catalytic activity">
    <reaction evidence="20">
        <text>(6S)-NADPHX + ADP = AMP + phosphate + NADPH + H(+)</text>
        <dbReference type="Rhea" id="RHEA:32235"/>
        <dbReference type="ChEBI" id="CHEBI:15378"/>
        <dbReference type="ChEBI" id="CHEBI:43474"/>
        <dbReference type="ChEBI" id="CHEBI:57783"/>
        <dbReference type="ChEBI" id="CHEBI:64076"/>
        <dbReference type="ChEBI" id="CHEBI:456215"/>
        <dbReference type="ChEBI" id="CHEBI:456216"/>
        <dbReference type="EC" id="4.2.1.136"/>
    </reaction>
</comment>
<keyword evidence="16" id="KW-0511">Multifunctional enzyme</keyword>
<dbReference type="InterPro" id="IPR000631">
    <property type="entry name" value="CARKD"/>
</dbReference>
<dbReference type="EC" id="4.2.1.136" evidence="7"/>
<evidence type="ECO:0000259" key="22">
    <source>
        <dbReference type="PROSITE" id="PS51385"/>
    </source>
</evidence>
<keyword evidence="9" id="KW-0547">Nucleotide-binding</keyword>
<evidence type="ECO:0000313" key="23">
    <source>
        <dbReference type="EMBL" id="CAB4933658.1"/>
    </source>
</evidence>
<evidence type="ECO:0000256" key="16">
    <source>
        <dbReference type="ARBA" id="ARBA00023268"/>
    </source>
</evidence>
<evidence type="ECO:0000256" key="8">
    <source>
        <dbReference type="ARBA" id="ARBA00022723"/>
    </source>
</evidence>
<dbReference type="CDD" id="cd01171">
    <property type="entry name" value="YXKO-related"/>
    <property type="match status" value="1"/>
</dbReference>
<keyword evidence="8" id="KW-0479">Metal-binding</keyword>
<dbReference type="GO" id="GO:0005524">
    <property type="term" value="F:ATP binding"/>
    <property type="evidence" value="ECO:0007669"/>
    <property type="project" value="UniProtKB-KW"/>
</dbReference>
<comment type="catalytic activity">
    <reaction evidence="19">
        <text>(6S)-NADHX + ADP = AMP + phosphate + NADH + H(+)</text>
        <dbReference type="Rhea" id="RHEA:32223"/>
        <dbReference type="ChEBI" id="CHEBI:15378"/>
        <dbReference type="ChEBI" id="CHEBI:43474"/>
        <dbReference type="ChEBI" id="CHEBI:57945"/>
        <dbReference type="ChEBI" id="CHEBI:64074"/>
        <dbReference type="ChEBI" id="CHEBI:456215"/>
        <dbReference type="ChEBI" id="CHEBI:456216"/>
        <dbReference type="EC" id="4.2.1.136"/>
    </reaction>
</comment>
<keyword evidence="13" id="KW-0520">NAD</keyword>
<comment type="similarity">
    <text evidence="5">In the C-terminal section; belongs to the NnrD/CARKD family.</text>
</comment>
<keyword evidence="14" id="KW-0413">Isomerase</keyword>
<feature type="domain" description="YjeF N-terminal" evidence="22">
    <location>
        <begin position="5"/>
        <end position="218"/>
    </location>
</feature>
<evidence type="ECO:0000256" key="4">
    <source>
        <dbReference type="ARBA" id="ARBA00006001"/>
    </source>
</evidence>
<comment type="cofactor">
    <cofactor evidence="3">
        <name>K(+)</name>
        <dbReference type="ChEBI" id="CHEBI:29103"/>
    </cofactor>
</comment>
<evidence type="ECO:0000256" key="14">
    <source>
        <dbReference type="ARBA" id="ARBA00023235"/>
    </source>
</evidence>
<dbReference type="InterPro" id="IPR030677">
    <property type="entry name" value="Nnr"/>
</dbReference>
<organism evidence="24">
    <name type="scientific">freshwater metagenome</name>
    <dbReference type="NCBI Taxonomy" id="449393"/>
    <lineage>
        <taxon>unclassified sequences</taxon>
        <taxon>metagenomes</taxon>
        <taxon>ecological metagenomes</taxon>
    </lineage>
</organism>
<keyword evidence="11" id="KW-0521">NADP</keyword>
<dbReference type="PROSITE" id="PS51385">
    <property type="entry name" value="YJEF_N"/>
    <property type="match status" value="1"/>
</dbReference>
<dbReference type="EMBL" id="CAFBNF010000025">
    <property type="protein sequence ID" value="CAB4933658.1"/>
    <property type="molecule type" value="Genomic_DNA"/>
</dbReference>
<evidence type="ECO:0000256" key="12">
    <source>
        <dbReference type="ARBA" id="ARBA00022958"/>
    </source>
</evidence>
<evidence type="ECO:0000256" key="11">
    <source>
        <dbReference type="ARBA" id="ARBA00022857"/>
    </source>
</evidence>
<dbReference type="Gene3D" id="3.40.50.10260">
    <property type="entry name" value="YjeF N-terminal domain"/>
    <property type="match status" value="1"/>
</dbReference>
<evidence type="ECO:0000256" key="18">
    <source>
        <dbReference type="ARBA" id="ARBA00032624"/>
    </source>
</evidence>
<keyword evidence="10" id="KW-0067">ATP-binding</keyword>
<proteinExistence type="inferred from homology"/>
<evidence type="ECO:0000313" key="24">
    <source>
        <dbReference type="EMBL" id="CAB5022700.1"/>
    </source>
</evidence>
<dbReference type="PANTHER" id="PTHR12592:SF0">
    <property type="entry name" value="ATP-DEPENDENT (S)-NAD(P)H-HYDRATE DEHYDRATASE"/>
    <property type="match status" value="1"/>
</dbReference>
<evidence type="ECO:0000256" key="5">
    <source>
        <dbReference type="ARBA" id="ARBA00009524"/>
    </source>
</evidence>
<dbReference type="InterPro" id="IPR017953">
    <property type="entry name" value="Carbohydrate_kinase_pred_CS"/>
</dbReference>
<dbReference type="GO" id="GO:0052855">
    <property type="term" value="F:ADP-dependent NAD(P)H-hydrate dehydratase activity"/>
    <property type="evidence" value="ECO:0007669"/>
    <property type="project" value="UniProtKB-EC"/>
</dbReference>
<keyword evidence="12" id="KW-0630">Potassium</keyword>
<dbReference type="GO" id="GO:0052856">
    <property type="term" value="F:NAD(P)HX epimerase activity"/>
    <property type="evidence" value="ECO:0007669"/>
    <property type="project" value="UniProtKB-EC"/>
</dbReference>
<dbReference type="InterPro" id="IPR029056">
    <property type="entry name" value="Ribokinase-like"/>
</dbReference>
<evidence type="ECO:0000256" key="6">
    <source>
        <dbReference type="ARBA" id="ARBA00012228"/>
    </source>
</evidence>
<dbReference type="HAMAP" id="MF_01965">
    <property type="entry name" value="NADHX_dehydratase"/>
    <property type="match status" value="1"/>
</dbReference>
<reference evidence="24" key="1">
    <citation type="submission" date="2020-05" db="EMBL/GenBank/DDBJ databases">
        <authorList>
            <person name="Chiriac C."/>
            <person name="Salcher M."/>
            <person name="Ghai R."/>
            <person name="Kavagutti S V."/>
        </authorList>
    </citation>
    <scope>NUCLEOTIDE SEQUENCE</scope>
</reference>
<evidence type="ECO:0000256" key="3">
    <source>
        <dbReference type="ARBA" id="ARBA00001958"/>
    </source>
</evidence>
<dbReference type="SUPFAM" id="SSF64153">
    <property type="entry name" value="YjeF N-terminal domain-like"/>
    <property type="match status" value="1"/>
</dbReference>
<dbReference type="PANTHER" id="PTHR12592">
    <property type="entry name" value="ATP-DEPENDENT (S)-NAD(P)H-HYDRATE DEHYDRATASE FAMILY MEMBER"/>
    <property type="match status" value="1"/>
</dbReference>
<accession>A0A6J7QY97</accession>
<evidence type="ECO:0000256" key="1">
    <source>
        <dbReference type="ARBA" id="ARBA00000013"/>
    </source>
</evidence>
<feature type="domain" description="YjeF C-terminal" evidence="21">
    <location>
        <begin position="228"/>
        <end position="509"/>
    </location>
</feature>
<evidence type="ECO:0000256" key="2">
    <source>
        <dbReference type="ARBA" id="ARBA00000909"/>
    </source>
</evidence>
<keyword evidence="15" id="KW-0456">Lyase</keyword>
<name>A0A6J7QY97_9ZZZZ</name>
<comment type="catalytic activity">
    <reaction evidence="1">
        <text>(6R)-NADHX = (6S)-NADHX</text>
        <dbReference type="Rhea" id="RHEA:32215"/>
        <dbReference type="ChEBI" id="CHEBI:64074"/>
        <dbReference type="ChEBI" id="CHEBI:64075"/>
        <dbReference type="EC" id="5.1.99.6"/>
    </reaction>
</comment>
<comment type="function">
    <text evidence="17">Bifunctional enzyme that catalyzes the epimerization of the S- and R-forms of NAD(P)HX and the dehydration of the S-form of NAD(P)HX at the expense of ADP, which is converted to AMP. This allows the repair of both epimers of NAD(P)HX, a damaged form of NAD(P)H that is a result of enzymatic or heat-dependent hydration.</text>
</comment>